<comment type="caution">
    <text evidence="2">The sequence shown here is derived from an EMBL/GenBank/DDBJ whole genome shotgun (WGS) entry which is preliminary data.</text>
</comment>
<dbReference type="EMBL" id="PGOL01001733">
    <property type="protein sequence ID" value="PKI54956.1"/>
    <property type="molecule type" value="Genomic_DNA"/>
</dbReference>
<dbReference type="Proteomes" id="UP000233551">
    <property type="component" value="Unassembled WGS sequence"/>
</dbReference>
<evidence type="ECO:0000313" key="3">
    <source>
        <dbReference type="Proteomes" id="UP000233551"/>
    </source>
</evidence>
<dbReference type="AlphaFoldDB" id="A0A2I0JH61"/>
<accession>A0A2I0JH61</accession>
<dbReference type="InterPro" id="IPR025558">
    <property type="entry name" value="DUF4283"/>
</dbReference>
<dbReference type="PANTHER" id="PTHR31286">
    <property type="entry name" value="GLYCINE-RICH CELL WALL STRUCTURAL PROTEIN 1.8-LIKE"/>
    <property type="match status" value="1"/>
</dbReference>
<sequence length="300" mass="33568">MDQTKTLSCKHTTLCLSPDPTKTSSLSKLALYGKIISGADLSKKLVKQKIISSWDLQHEVQATLIGQNLFLFEFASAANRRKVIACALWSVWGDHIVLKPWLPNVIASEIDFSCTQLWVQIHGLPLDHVTKQNAQAIGAMFHAILDIDLAIDEGSPNKSPMHILVQHQVTESLKSDFFFREARTRSAKSETANCINPDPTGRRLRRGCSRCYGARDQWFTGAALGCVEERSRARVSDIRRESGEEGDIRIRTRPDLPRHPDLNQLVTNHEAPRQHLMATWHGGNGTKIKAALVKEFMTGL</sequence>
<keyword evidence="3" id="KW-1185">Reference proteome</keyword>
<protein>
    <recommendedName>
        <fullName evidence="1">DUF4283 domain-containing protein</fullName>
    </recommendedName>
</protein>
<organism evidence="2 3">
    <name type="scientific">Punica granatum</name>
    <name type="common">Pomegranate</name>
    <dbReference type="NCBI Taxonomy" id="22663"/>
    <lineage>
        <taxon>Eukaryota</taxon>
        <taxon>Viridiplantae</taxon>
        <taxon>Streptophyta</taxon>
        <taxon>Embryophyta</taxon>
        <taxon>Tracheophyta</taxon>
        <taxon>Spermatophyta</taxon>
        <taxon>Magnoliopsida</taxon>
        <taxon>eudicotyledons</taxon>
        <taxon>Gunneridae</taxon>
        <taxon>Pentapetalae</taxon>
        <taxon>rosids</taxon>
        <taxon>malvids</taxon>
        <taxon>Myrtales</taxon>
        <taxon>Lythraceae</taxon>
        <taxon>Punica</taxon>
    </lineage>
</organism>
<gene>
    <name evidence="2" type="ORF">CRG98_024628</name>
</gene>
<feature type="domain" description="DUF4283" evidence="1">
    <location>
        <begin position="28"/>
        <end position="106"/>
    </location>
</feature>
<dbReference type="InterPro" id="IPR040256">
    <property type="entry name" value="At4g02000-like"/>
</dbReference>
<name>A0A2I0JH61_PUNGR</name>
<evidence type="ECO:0000259" key="1">
    <source>
        <dbReference type="Pfam" id="PF14111"/>
    </source>
</evidence>
<dbReference type="PANTHER" id="PTHR31286:SF178">
    <property type="entry name" value="DUF4283 DOMAIN-CONTAINING PROTEIN"/>
    <property type="match status" value="1"/>
</dbReference>
<reference evidence="2 3" key="1">
    <citation type="submission" date="2017-11" db="EMBL/GenBank/DDBJ databases">
        <title>De-novo sequencing of pomegranate (Punica granatum L.) genome.</title>
        <authorList>
            <person name="Akparov Z."/>
            <person name="Amiraslanov A."/>
            <person name="Hajiyeva S."/>
            <person name="Abbasov M."/>
            <person name="Kaur K."/>
            <person name="Hamwieh A."/>
            <person name="Solovyev V."/>
            <person name="Salamov A."/>
            <person name="Braich B."/>
            <person name="Kosarev P."/>
            <person name="Mahmoud A."/>
            <person name="Hajiyev E."/>
            <person name="Babayeva S."/>
            <person name="Izzatullayeva V."/>
            <person name="Mammadov A."/>
            <person name="Mammadov A."/>
            <person name="Sharifova S."/>
            <person name="Ojaghi J."/>
            <person name="Eynullazada K."/>
            <person name="Bayramov B."/>
            <person name="Abdulazimova A."/>
            <person name="Shahmuradov I."/>
        </authorList>
    </citation>
    <scope>NUCLEOTIDE SEQUENCE [LARGE SCALE GENOMIC DNA]</scope>
    <source>
        <strain evidence="3">cv. AG2017</strain>
        <tissue evidence="2">Leaf</tissue>
    </source>
</reference>
<dbReference type="Pfam" id="PF14111">
    <property type="entry name" value="DUF4283"/>
    <property type="match status" value="1"/>
</dbReference>
<proteinExistence type="predicted"/>
<evidence type="ECO:0000313" key="2">
    <source>
        <dbReference type="EMBL" id="PKI54956.1"/>
    </source>
</evidence>